<organism evidence="1 2">
    <name type="scientific">Panagrolaimus davidi</name>
    <dbReference type="NCBI Taxonomy" id="227884"/>
    <lineage>
        <taxon>Eukaryota</taxon>
        <taxon>Metazoa</taxon>
        <taxon>Ecdysozoa</taxon>
        <taxon>Nematoda</taxon>
        <taxon>Chromadorea</taxon>
        <taxon>Rhabditida</taxon>
        <taxon>Tylenchina</taxon>
        <taxon>Panagrolaimomorpha</taxon>
        <taxon>Panagrolaimoidea</taxon>
        <taxon>Panagrolaimidae</taxon>
        <taxon>Panagrolaimus</taxon>
    </lineage>
</organism>
<evidence type="ECO:0000313" key="1">
    <source>
        <dbReference type="Proteomes" id="UP000887578"/>
    </source>
</evidence>
<keyword evidence="1" id="KW-1185">Reference proteome</keyword>
<dbReference type="AlphaFoldDB" id="A0A914PMZ4"/>
<accession>A0A914PMZ4</accession>
<proteinExistence type="predicted"/>
<protein>
    <submittedName>
        <fullName evidence="2">Uncharacterized protein</fullName>
    </submittedName>
</protein>
<evidence type="ECO:0000313" key="2">
    <source>
        <dbReference type="WBParaSite" id="PDA_v2.g17328.t1"/>
    </source>
</evidence>
<dbReference type="Proteomes" id="UP000887578">
    <property type="component" value="Unplaced"/>
</dbReference>
<dbReference type="WBParaSite" id="PDA_v2.g17328.t1">
    <property type="protein sequence ID" value="PDA_v2.g17328.t1"/>
    <property type="gene ID" value="PDA_v2.g17328"/>
</dbReference>
<reference evidence="2" key="1">
    <citation type="submission" date="2022-11" db="UniProtKB">
        <authorList>
            <consortium name="WormBaseParasite"/>
        </authorList>
    </citation>
    <scope>IDENTIFICATION</scope>
</reference>
<sequence length="142" mass="16238">MIKEGNIVQIETLKLPAKTKYVLENGIYITPNIETNTKIPLKVSDKPIYFDRIKENETVKDETLLKLSDDTKESWEEVAKALEAAATAVKVKEKISIKETSLKNVNLEWKITRNDAVGTFNSHIVTSLWHINLLKNLQKVFK</sequence>
<name>A0A914PMZ4_9BILA</name>